<accession>D6PC52</accession>
<evidence type="ECO:0000256" key="2">
    <source>
        <dbReference type="ARBA" id="ARBA00022840"/>
    </source>
</evidence>
<sequence>MARKVTFDPEDEEFFGSVGSFGVPKFDNEMRGGVPRGFTMVGFTETGSGSELFAKQFTSPAEEPENTLYIATDEGKQEIIRIFKKYNWPLDINVRTIGEEYNANVLERELLASRYRLEGFQLDDIQRLAQTRFVDDSSQDYLTEVTNEIMGLGPYFRAVLDNLDFFLQREDPARVISMVRMLQAHAQMVRGLLMISVSTDGLDPSVKQELSSIADMVLSFKVRTVGTDFENSMIVSKFRNAPENLKILVFRVTPEEGITPETVERIA</sequence>
<dbReference type="PANTHER" id="PTHR43637:SF3">
    <property type="entry name" value="FLAGELLA-RELATED PROTEIN H-RELATED"/>
    <property type="match status" value="1"/>
</dbReference>
<evidence type="ECO:0000256" key="1">
    <source>
        <dbReference type="ARBA" id="ARBA00022741"/>
    </source>
</evidence>
<dbReference type="AlphaFoldDB" id="D6PC52"/>
<reference evidence="4" key="1">
    <citation type="journal article" date="2010" name="ISME J.">
        <title>Metagenome of the Mediterranean deep chlorophyll maximum studied by direct and fosmid library 454 pyrosequencing.</title>
        <authorList>
            <person name="Ghai R."/>
            <person name="Martin-Cuadrado A.B."/>
            <person name="Molto A.G."/>
            <person name="Heredia I.G."/>
            <person name="Cabrera R."/>
            <person name="Martin J."/>
            <person name="Verdu M."/>
            <person name="Deschamps P."/>
            <person name="Moreira D."/>
            <person name="Lopez-Garcia P."/>
            <person name="Mira A."/>
            <person name="Rodriguez-Valera F."/>
        </authorList>
    </citation>
    <scope>NUCLEOTIDE SEQUENCE</scope>
</reference>
<dbReference type="PANTHER" id="PTHR43637">
    <property type="entry name" value="UPF0273 PROTEIN TM_0370"/>
    <property type="match status" value="1"/>
</dbReference>
<organism evidence="4">
    <name type="scientific">uncultured archaeon MedDCM-OCT-S09-C50</name>
    <dbReference type="NCBI Taxonomy" id="743102"/>
    <lineage>
        <taxon>Archaea</taxon>
        <taxon>environmental samples</taxon>
    </lineage>
</organism>
<evidence type="ECO:0000313" key="4">
    <source>
        <dbReference type="EMBL" id="ADD93303.1"/>
    </source>
</evidence>
<dbReference type="Gene3D" id="3.40.50.300">
    <property type="entry name" value="P-loop containing nucleotide triphosphate hydrolases"/>
    <property type="match status" value="1"/>
</dbReference>
<proteinExistence type="predicted"/>
<dbReference type="InterPro" id="IPR027417">
    <property type="entry name" value="P-loop_NTPase"/>
</dbReference>
<dbReference type="Pfam" id="PF06745">
    <property type="entry name" value="ATPase"/>
    <property type="match status" value="1"/>
</dbReference>
<dbReference type="SUPFAM" id="SSF52540">
    <property type="entry name" value="P-loop containing nucleoside triphosphate hydrolases"/>
    <property type="match status" value="1"/>
</dbReference>
<keyword evidence="2" id="KW-0067">ATP-binding</keyword>
<protein>
    <recommendedName>
        <fullName evidence="3">KaiC-like domain-containing protein</fullName>
    </recommendedName>
</protein>
<dbReference type="GO" id="GO:0005524">
    <property type="term" value="F:ATP binding"/>
    <property type="evidence" value="ECO:0007669"/>
    <property type="project" value="UniProtKB-KW"/>
</dbReference>
<feature type="domain" description="KaiC-like" evidence="3">
    <location>
        <begin position="22"/>
        <end position="259"/>
    </location>
</feature>
<dbReference type="EMBL" id="GU942976">
    <property type="protein sequence ID" value="ADD93303.1"/>
    <property type="molecule type" value="Genomic_DNA"/>
</dbReference>
<name>D6PC52_9ARCH</name>
<dbReference type="InterPro" id="IPR014774">
    <property type="entry name" value="KaiC-like_dom"/>
</dbReference>
<keyword evidence="1" id="KW-0547">Nucleotide-binding</keyword>
<evidence type="ECO:0000259" key="3">
    <source>
        <dbReference type="Pfam" id="PF06745"/>
    </source>
</evidence>